<organism evidence="1 2">
    <name type="scientific">Trichonephila clavata</name>
    <name type="common">Joro spider</name>
    <name type="synonym">Nephila clavata</name>
    <dbReference type="NCBI Taxonomy" id="2740835"/>
    <lineage>
        <taxon>Eukaryota</taxon>
        <taxon>Metazoa</taxon>
        <taxon>Ecdysozoa</taxon>
        <taxon>Arthropoda</taxon>
        <taxon>Chelicerata</taxon>
        <taxon>Arachnida</taxon>
        <taxon>Araneae</taxon>
        <taxon>Araneomorphae</taxon>
        <taxon>Entelegynae</taxon>
        <taxon>Araneoidea</taxon>
        <taxon>Nephilidae</taxon>
        <taxon>Trichonephila</taxon>
    </lineage>
</organism>
<evidence type="ECO:0000313" key="1">
    <source>
        <dbReference type="EMBL" id="GFQ90208.1"/>
    </source>
</evidence>
<reference evidence="1" key="1">
    <citation type="submission" date="2020-07" db="EMBL/GenBank/DDBJ databases">
        <title>Multicomponent nature underlies the extraordinary mechanical properties of spider dragline silk.</title>
        <authorList>
            <person name="Kono N."/>
            <person name="Nakamura H."/>
            <person name="Mori M."/>
            <person name="Yoshida Y."/>
            <person name="Ohtoshi R."/>
            <person name="Malay A.D."/>
            <person name="Moran D.A.P."/>
            <person name="Tomita M."/>
            <person name="Numata K."/>
            <person name="Arakawa K."/>
        </authorList>
    </citation>
    <scope>NUCLEOTIDE SEQUENCE</scope>
</reference>
<evidence type="ECO:0000313" key="2">
    <source>
        <dbReference type="Proteomes" id="UP000887116"/>
    </source>
</evidence>
<dbReference type="EMBL" id="BMAO01003785">
    <property type="protein sequence ID" value="GFQ90208.1"/>
    <property type="molecule type" value="Genomic_DNA"/>
</dbReference>
<keyword evidence="2" id="KW-1185">Reference proteome</keyword>
<proteinExistence type="predicted"/>
<name>A0A8X6GUV9_TRICU</name>
<protein>
    <submittedName>
        <fullName evidence="1">Uncharacterized protein</fullName>
    </submittedName>
</protein>
<gene>
    <name evidence="1" type="ORF">TNCT_353101</name>
</gene>
<dbReference type="AlphaFoldDB" id="A0A8X6GUV9"/>
<sequence>MLKKLTNALKIFEYMDKNSDSSEANESVVSVVLGCLHSKLGVNVLPQIGSEVLQSNEKNHSNISTMDNFASGLNVPVSSTDSSPGMTVDIMAPADLTFLV</sequence>
<accession>A0A8X6GUV9</accession>
<dbReference type="Proteomes" id="UP000887116">
    <property type="component" value="Unassembled WGS sequence"/>
</dbReference>
<comment type="caution">
    <text evidence="1">The sequence shown here is derived from an EMBL/GenBank/DDBJ whole genome shotgun (WGS) entry which is preliminary data.</text>
</comment>